<dbReference type="PANTHER" id="PTHR10292">
    <property type="entry name" value="CLATHRIN HEAVY CHAIN RELATED"/>
    <property type="match status" value="1"/>
</dbReference>
<dbReference type="Pfam" id="PF09268">
    <property type="entry name" value="Clathrin-link"/>
    <property type="match status" value="1"/>
</dbReference>
<reference evidence="3 4" key="1">
    <citation type="journal article" date="2017" name="Genome Biol. Evol.">
        <title>Phytophthora megakarya and P. palmivora, closely related causal agents of cacao black pod rot, underwent increases in genome sizes and gene numbers by different mechanisms.</title>
        <authorList>
            <person name="Ali S.S."/>
            <person name="Shao J."/>
            <person name="Lary D.J."/>
            <person name="Kronmiller B."/>
            <person name="Shen D."/>
            <person name="Strem M.D."/>
            <person name="Amoako-Attah I."/>
            <person name="Akrofi A.Y."/>
            <person name="Begoude B.A."/>
            <person name="Ten Hoopen G.M."/>
            <person name="Coulibaly K."/>
            <person name="Kebe B.I."/>
            <person name="Melnick R.L."/>
            <person name="Guiltinan M.J."/>
            <person name="Tyler B.M."/>
            <person name="Meinhardt L.W."/>
            <person name="Bailey B.A."/>
        </authorList>
    </citation>
    <scope>NUCLEOTIDE SEQUENCE [LARGE SCALE GENOMIC DNA]</scope>
    <source>
        <strain evidence="4">sbr112.9</strain>
    </source>
</reference>
<dbReference type="AlphaFoldDB" id="A0A2P4YNS3"/>
<protein>
    <submittedName>
        <fullName evidence="3">Clathrin heavy chain</fullName>
    </submittedName>
</protein>
<dbReference type="PANTHER" id="PTHR10292:SF1">
    <property type="entry name" value="CLATHRIN HEAVY CHAIN"/>
    <property type="match status" value="1"/>
</dbReference>
<dbReference type="GO" id="GO:0030132">
    <property type="term" value="C:clathrin coat of coated pit"/>
    <property type="evidence" value="ECO:0007669"/>
    <property type="project" value="InterPro"/>
</dbReference>
<feature type="domain" description="Clathrin heavy chain linker core motif" evidence="2">
    <location>
        <begin position="241"/>
        <end position="261"/>
    </location>
</feature>
<dbReference type="EMBL" id="NCKW01001577">
    <property type="protein sequence ID" value="POM79426.1"/>
    <property type="molecule type" value="Genomic_DNA"/>
</dbReference>
<feature type="transmembrane region" description="Helical" evidence="1">
    <location>
        <begin position="12"/>
        <end position="34"/>
    </location>
</feature>
<dbReference type="GO" id="GO:0005198">
    <property type="term" value="F:structural molecule activity"/>
    <property type="evidence" value="ECO:0007669"/>
    <property type="project" value="InterPro"/>
</dbReference>
<keyword evidence="1" id="KW-0472">Membrane</keyword>
<dbReference type="Pfam" id="PF01394">
    <property type="entry name" value="Clathrin_propel"/>
    <property type="match status" value="1"/>
</dbReference>
<organism evidence="3 4">
    <name type="scientific">Phytophthora palmivora</name>
    <dbReference type="NCBI Taxonomy" id="4796"/>
    <lineage>
        <taxon>Eukaryota</taxon>
        <taxon>Sar</taxon>
        <taxon>Stramenopiles</taxon>
        <taxon>Oomycota</taxon>
        <taxon>Peronosporomycetes</taxon>
        <taxon>Peronosporales</taxon>
        <taxon>Peronosporaceae</taxon>
        <taxon>Phytophthora</taxon>
    </lineage>
</organism>
<dbReference type="Proteomes" id="UP000237271">
    <property type="component" value="Unassembled WGS sequence"/>
</dbReference>
<proteinExistence type="predicted"/>
<dbReference type="InterPro" id="IPR015348">
    <property type="entry name" value="Clathrin_H-chain_linker_core"/>
</dbReference>
<dbReference type="SUPFAM" id="SSF50989">
    <property type="entry name" value="Clathrin heavy-chain terminal domain"/>
    <property type="match status" value="2"/>
</dbReference>
<evidence type="ECO:0000313" key="3">
    <source>
        <dbReference type="EMBL" id="POM79426.1"/>
    </source>
</evidence>
<keyword evidence="4" id="KW-1185">Reference proteome</keyword>
<gene>
    <name evidence="3" type="ORF">PHPALM_2910</name>
</gene>
<dbReference type="GO" id="GO:0071439">
    <property type="term" value="C:clathrin complex"/>
    <property type="evidence" value="ECO:0007669"/>
    <property type="project" value="TreeGrafter"/>
</dbReference>
<dbReference type="Gene3D" id="2.130.10.110">
    <property type="entry name" value="Clathrin heavy-chain terminal domain"/>
    <property type="match status" value="2"/>
</dbReference>
<name>A0A2P4YNS3_9STRA</name>
<dbReference type="InterPro" id="IPR022365">
    <property type="entry name" value="Clathrin_H-chain_propeller_rpt"/>
</dbReference>
<evidence type="ECO:0000259" key="2">
    <source>
        <dbReference type="Pfam" id="PF09268"/>
    </source>
</evidence>
<dbReference type="GO" id="GO:0030130">
    <property type="term" value="C:clathrin coat of trans-Golgi network vesicle"/>
    <property type="evidence" value="ECO:0007669"/>
    <property type="project" value="InterPro"/>
</dbReference>
<keyword evidence="1" id="KW-0812">Transmembrane</keyword>
<dbReference type="GO" id="GO:0006886">
    <property type="term" value="P:intracellular protein transport"/>
    <property type="evidence" value="ECO:0007669"/>
    <property type="project" value="InterPro"/>
</dbReference>
<sequence length="324" mass="35455">MKSSTFLGAVLFWRWISVNTIALVTASAVFHWSIEGDSPPTKIFDRHANLSAGTQIISYEASADNQWMLLVGISQGEGGRIAGNMQLYSMEKKVSQVLQGHAGAFAQMKPPGRTDDAQVLVFAGTKGAGEPMQLFIMEVGRDRDAPGGVFRLPPQPIPFAADAQADFPVSMLVSPSDDIVYMITKMGYLFLFDAHSGKPVYRARVSQDTTFVTCLESKSKGMLGITRRGQLLQFAINKTKLVPYVVNTLRDSQLALALATRQADFPVSMLVSPSDDIVYMITKMGYLFLFDAHSGKPVYRARVSQDTTFVTCLESKSKGMLGIT</sequence>
<evidence type="ECO:0000313" key="4">
    <source>
        <dbReference type="Proteomes" id="UP000237271"/>
    </source>
</evidence>
<dbReference type="GO" id="GO:0032051">
    <property type="term" value="F:clathrin light chain binding"/>
    <property type="evidence" value="ECO:0007669"/>
    <property type="project" value="TreeGrafter"/>
</dbReference>
<dbReference type="OrthoDB" id="93868at2759"/>
<accession>A0A2P4YNS3</accession>
<feature type="non-terminal residue" evidence="3">
    <location>
        <position position="324"/>
    </location>
</feature>
<comment type="caution">
    <text evidence="3">The sequence shown here is derived from an EMBL/GenBank/DDBJ whole genome shotgun (WGS) entry which is preliminary data.</text>
</comment>
<keyword evidence="1" id="KW-1133">Transmembrane helix</keyword>
<evidence type="ECO:0000256" key="1">
    <source>
        <dbReference type="SAM" id="Phobius"/>
    </source>
</evidence>
<dbReference type="InterPro" id="IPR016025">
    <property type="entry name" value="Clathrin_H-chain_N"/>
</dbReference>
<dbReference type="GO" id="GO:0006898">
    <property type="term" value="P:receptor-mediated endocytosis"/>
    <property type="evidence" value="ECO:0007669"/>
    <property type="project" value="TreeGrafter"/>
</dbReference>